<comment type="caution">
    <text evidence="1">The sequence shown here is derived from an EMBL/GenBank/DDBJ whole genome shotgun (WGS) entry which is preliminary data.</text>
</comment>
<dbReference type="Proteomes" id="UP001300261">
    <property type="component" value="Unassembled WGS sequence"/>
</dbReference>
<accession>A0ABT3QZ67</accession>
<dbReference type="RefSeq" id="WP_265961825.1">
    <property type="nucleotide sequence ID" value="NZ_JAPEVI010000003.1"/>
</dbReference>
<gene>
    <name evidence="1" type="ORF">ON753_06855</name>
</gene>
<keyword evidence="2" id="KW-1185">Reference proteome</keyword>
<evidence type="ECO:0000313" key="2">
    <source>
        <dbReference type="Proteomes" id="UP001300261"/>
    </source>
</evidence>
<dbReference type="EMBL" id="JAPEVI010000003">
    <property type="protein sequence ID" value="MCX2722126.1"/>
    <property type="molecule type" value="Genomic_DNA"/>
</dbReference>
<proteinExistence type="predicted"/>
<reference evidence="1 2" key="1">
    <citation type="journal article" date="2016" name="Int. J. Syst. Evol. Microbiol.">
        <title>Labrenzia salina sp. nov., isolated from the rhizosphere of the halophyte Arthrocnemum macrostachyum.</title>
        <authorList>
            <person name="Camacho M."/>
            <person name="Redondo-Gomez S."/>
            <person name="Rodriguez-Llorente I."/>
            <person name="Rohde M."/>
            <person name="Sproer C."/>
            <person name="Schumann P."/>
            <person name="Klenk H.P."/>
            <person name="Montero-Calasanz M.D.C."/>
        </authorList>
    </citation>
    <scope>NUCLEOTIDE SEQUENCE [LARGE SCALE GENOMIC DNA]</scope>
    <source>
        <strain evidence="1 2">DSM 29163</strain>
    </source>
</reference>
<protein>
    <submittedName>
        <fullName evidence="1">Antitermination protein</fullName>
    </submittedName>
</protein>
<evidence type="ECO:0000313" key="1">
    <source>
        <dbReference type="EMBL" id="MCX2722126.1"/>
    </source>
</evidence>
<name>A0ABT3QZ67_9HYPH</name>
<organism evidence="1 2">
    <name type="scientific">Roseibium salinum</name>
    <dbReference type="NCBI Taxonomy" id="1604349"/>
    <lineage>
        <taxon>Bacteria</taxon>
        <taxon>Pseudomonadati</taxon>
        <taxon>Pseudomonadota</taxon>
        <taxon>Alphaproteobacteria</taxon>
        <taxon>Hyphomicrobiales</taxon>
        <taxon>Stappiaceae</taxon>
        <taxon>Roseibium</taxon>
    </lineage>
</organism>
<sequence>MNKIAVTTTSIFALAIAGAGFVLSGGPTADSELRRIDCQMITMFTPARHKSAEQLCENYGGVALKDAEPNKEGLIILVRNQPMGGFEGGKAIP</sequence>